<dbReference type="SUPFAM" id="SSF69255">
    <property type="entry name" value="gp5 N-terminal domain-like"/>
    <property type="match status" value="1"/>
</dbReference>
<reference evidence="2 3" key="1">
    <citation type="submission" date="2019-06" db="EMBL/GenBank/DDBJ databases">
        <title>Sorghum-associated microbial communities from plants grown in Nebraska, USA.</title>
        <authorList>
            <person name="Schachtman D."/>
        </authorList>
    </citation>
    <scope>NUCLEOTIDE SEQUENCE [LARGE SCALE GENOMIC DNA]</scope>
    <source>
        <strain evidence="2 3">1209</strain>
    </source>
</reference>
<dbReference type="RefSeq" id="WP_145665074.1">
    <property type="nucleotide sequence ID" value="NZ_VIWO01000001.1"/>
</dbReference>
<dbReference type="SUPFAM" id="SSF55486">
    <property type="entry name" value="Metalloproteases ('zincins'), catalytic domain"/>
    <property type="match status" value="1"/>
</dbReference>
<dbReference type="InterPro" id="IPR037026">
    <property type="entry name" value="Vgr_OB-fold_dom_sf"/>
</dbReference>
<dbReference type="Gene3D" id="4.10.220.110">
    <property type="match status" value="1"/>
</dbReference>
<dbReference type="InterPro" id="IPR006531">
    <property type="entry name" value="Gp5/Vgr_OB"/>
</dbReference>
<evidence type="ECO:0000259" key="1">
    <source>
        <dbReference type="Pfam" id="PF04717"/>
    </source>
</evidence>
<dbReference type="Gene3D" id="3.55.50.10">
    <property type="entry name" value="Baseplate protein-like domains"/>
    <property type="match status" value="1"/>
</dbReference>
<gene>
    <name evidence="2" type="ORF">FHW36_1011622</name>
</gene>
<dbReference type="OrthoDB" id="7033094at2"/>
<proteinExistence type="predicted"/>
<keyword evidence="3" id="KW-1185">Reference proteome</keyword>
<feature type="domain" description="Gp5/Type VI secretion system Vgr protein OB-fold" evidence="1">
    <location>
        <begin position="368"/>
        <end position="440"/>
    </location>
</feature>
<evidence type="ECO:0000313" key="3">
    <source>
        <dbReference type="Proteomes" id="UP000320811"/>
    </source>
</evidence>
<dbReference type="Pfam" id="PF04717">
    <property type="entry name" value="Phage_base_V"/>
    <property type="match status" value="1"/>
</dbReference>
<accession>A0A561Q5Q3</accession>
<comment type="caution">
    <text evidence="2">The sequence shown here is derived from an EMBL/GenBank/DDBJ whole genome shotgun (WGS) entry which is preliminary data.</text>
</comment>
<evidence type="ECO:0000313" key="2">
    <source>
        <dbReference type="EMBL" id="TWF45691.1"/>
    </source>
</evidence>
<dbReference type="Pfam" id="PF05954">
    <property type="entry name" value="Phage_GPD"/>
    <property type="match status" value="1"/>
</dbReference>
<sequence length="1047" mass="116045">MSLYVHTTFSIGDHQFSAFHSLTLTQTIQGHHCLEILIGYDWLEKLGDSLFSAGRNFLGKEISLTITSVEAAGNYSPLQFKGIVTSIHTGKESDGTHGFCVIKANSPDILLEDNPHIACFERQSLQNIVAQCLKGCQPYTGQPAVKPVTTVPLKYTVQYKETTQQFIKRLAARHGEWYFYNGQQLIFGKYKGKEMSLTHQVDLVDFDISMQVQAGNTRLNGYEYRQDQVIDQTADAVPAPGLNGPAAYLKSVSSKLYRHTSLYKMNYGFSGNAKSELDTFTSLHQQGQLSRMMLLTATSKSTALRIGDIVQINEQFPTFVSHGKYVITYLKHTCTGSGHYTNTLEGIPVDIASPVINIHDFPRCEPQSAIVTDNRDPKGLGRIRVRFRWQEQGSSPWLRTLTPYGGKDKGFYFIPEVYEEVWVDFEDGNPEAPFVVGAAWNGKAAAGFGDVQNNIKAIKTRSGHEIRLNDSDGQESITISDKGGNIIHMDTQGTKISLSAPEEIIVSSRNVTMNAGDTLAMNVGNQLNIDVLQKMMVNTPILYQMVSEYMHLFSGKALINAESEIKIESREIFAAGKDKIFIHSDENVTVNSKGTAEMKGAKGNKHSNTADKYKVTEIKLDAQCIVHFRPETSWAGDYGFDWMRVADSGLSHGDDAANTYEKICGKRATSFPDPAEYEKLKGVYGNPTHVIVSKPKLDATGKPQTDPVTKKKLYHEYYVPWLCLFPKQVTKMVSPGKGKPPVAQKTATSFSNTSAEVSMQVTVDVEPEKLEIKYDKSLFKLDKEEITAKSVTSGTPRKVSLKVECLSAFKKDQSIEILAHSKKADGTIEKKLAGKLRLLANHQRYKVKIAIVQVTTKIGAVLKVASPPGREDELRKYLRQALVEPSFETLTLDLSADAAFNSNHSNGAIITDGASDAIQDHMNNALYALYNKGGKDYTKHYKIYFINERATSSAGAGGSLYGRSYGIPSTPRSVVVFAPGFTDSTLAHECLHALGLYHSFDDHGKHTFTQNLTDNIMDYSDVAATPIPVVQLWKWQWEAIRPNIDAE</sequence>
<dbReference type="AlphaFoldDB" id="A0A561Q5Q3"/>
<dbReference type="Gene3D" id="2.40.50.230">
    <property type="entry name" value="Gp5 N-terminal domain"/>
    <property type="match status" value="1"/>
</dbReference>
<dbReference type="SUPFAM" id="SSF69279">
    <property type="entry name" value="Phage tail proteins"/>
    <property type="match status" value="2"/>
</dbReference>
<protein>
    <submittedName>
        <fullName evidence="2">Uncharacterized protein involved in type VI secretion and phage assembly</fullName>
    </submittedName>
</protein>
<dbReference type="Proteomes" id="UP000320811">
    <property type="component" value="Unassembled WGS sequence"/>
</dbReference>
<dbReference type="EMBL" id="VIWO01000001">
    <property type="protein sequence ID" value="TWF45691.1"/>
    <property type="molecule type" value="Genomic_DNA"/>
</dbReference>
<dbReference type="Gene3D" id="2.30.110.50">
    <property type="match status" value="1"/>
</dbReference>
<name>A0A561Q5Q3_9BACT</name>
<organism evidence="2 3">
    <name type="scientific">Chitinophaga polysaccharea</name>
    <dbReference type="NCBI Taxonomy" id="1293035"/>
    <lineage>
        <taxon>Bacteria</taxon>
        <taxon>Pseudomonadati</taxon>
        <taxon>Bacteroidota</taxon>
        <taxon>Chitinophagia</taxon>
        <taxon>Chitinophagales</taxon>
        <taxon>Chitinophagaceae</taxon>
        <taxon>Chitinophaga</taxon>
    </lineage>
</organism>